<dbReference type="AlphaFoldDB" id="A0AAP0RMR6"/>
<dbReference type="SUPFAM" id="SSF52047">
    <property type="entry name" value="RNI-like"/>
    <property type="match status" value="1"/>
</dbReference>
<feature type="domain" description="F-box" evidence="1">
    <location>
        <begin position="88"/>
        <end position="136"/>
    </location>
</feature>
<dbReference type="SMART" id="SM00256">
    <property type="entry name" value="FBOX"/>
    <property type="match status" value="1"/>
</dbReference>
<dbReference type="Pfam" id="PF08387">
    <property type="entry name" value="FBD"/>
    <property type="match status" value="1"/>
</dbReference>
<comment type="caution">
    <text evidence="2">The sequence shown here is derived from an EMBL/GenBank/DDBJ whole genome shotgun (WGS) entry which is preliminary data.</text>
</comment>
<keyword evidence="3" id="KW-1185">Reference proteome</keyword>
<dbReference type="InterPro" id="IPR001810">
    <property type="entry name" value="F-box_dom"/>
</dbReference>
<dbReference type="PANTHER" id="PTHR31900">
    <property type="entry name" value="F-BOX/RNI SUPERFAMILY PROTEIN-RELATED"/>
    <property type="match status" value="1"/>
</dbReference>
<gene>
    <name evidence="2" type="ORF">L1049_014253</name>
</gene>
<evidence type="ECO:0000259" key="1">
    <source>
        <dbReference type="PROSITE" id="PS50181"/>
    </source>
</evidence>
<dbReference type="Pfam" id="PF00646">
    <property type="entry name" value="F-box"/>
    <property type="match status" value="1"/>
</dbReference>
<sequence>MNYAWRLGFNKTPLVHESKPNAALPPLFLGFSNWKDEELKHLHRRTMEKAPETRIMNNTEVMEAIGQTSKVRNEESPKRQKATVGEDIDIISDLPESVLSHILSFLPTKDTVRTCVLSTRWKYMWKSVTNLHFDDKSYYGKKRIRKAFFMKCMDRVLLRYANSAIQNFHLSCGRGYDESRVNAVISAVIRLKVQSLHINYNDESFVFSLSLFNCNSLIELSLRMFCTVKVPTSICFPNLKILDLFKVKFLNEDSFHSKQLLLSFPVLKVLNSSFCTWLNVKIVEIRAPALESFTSKYSKYHWMVDGSCDCSIKICAPCITKFKYEGYLSEDFILPSSSSIVDAAVEVVTQMVRPDQNPQMQEMGFRACMLLKNLSNVKNLTLSTEIPQVLARVEGLEAHLPTFDKLIHLKLSTLMGLRSLSRTLMDLFRSSPNLEYLVFVGGFSDWDNDDDLALELVPQCFLTHLKVVIYQNFNGDEHELRLVKFLLKNLKVLEEMTISASLDLNWQSSPIIMEMNRGSKKVSKKEAKKPLISKKEEAKKQLLSFPKASSSASIVFH</sequence>
<reference evidence="2 3" key="1">
    <citation type="journal article" date="2024" name="Plant J.">
        <title>Genome sequences and population genomics reveal climatic adaptation and genomic divergence between two closely related sweetgum species.</title>
        <authorList>
            <person name="Xu W.Q."/>
            <person name="Ren C.Q."/>
            <person name="Zhang X.Y."/>
            <person name="Comes H.P."/>
            <person name="Liu X.H."/>
            <person name="Li Y.G."/>
            <person name="Kettle C.J."/>
            <person name="Jalonen R."/>
            <person name="Gaisberger H."/>
            <person name="Ma Y.Z."/>
            <person name="Qiu Y.X."/>
        </authorList>
    </citation>
    <scope>NUCLEOTIDE SEQUENCE [LARGE SCALE GENOMIC DNA]</scope>
    <source>
        <strain evidence="2">Hangzhou</strain>
    </source>
</reference>
<dbReference type="Gene3D" id="3.80.10.10">
    <property type="entry name" value="Ribonuclease Inhibitor"/>
    <property type="match status" value="1"/>
</dbReference>
<dbReference type="PANTHER" id="PTHR31900:SF30">
    <property type="entry name" value="SUPERFAMILY PROTEIN, PUTATIVE-RELATED"/>
    <property type="match status" value="1"/>
</dbReference>
<organism evidence="2 3">
    <name type="scientific">Liquidambar formosana</name>
    <name type="common">Formosan gum</name>
    <dbReference type="NCBI Taxonomy" id="63359"/>
    <lineage>
        <taxon>Eukaryota</taxon>
        <taxon>Viridiplantae</taxon>
        <taxon>Streptophyta</taxon>
        <taxon>Embryophyta</taxon>
        <taxon>Tracheophyta</taxon>
        <taxon>Spermatophyta</taxon>
        <taxon>Magnoliopsida</taxon>
        <taxon>eudicotyledons</taxon>
        <taxon>Gunneridae</taxon>
        <taxon>Pentapetalae</taxon>
        <taxon>Saxifragales</taxon>
        <taxon>Altingiaceae</taxon>
        <taxon>Liquidambar</taxon>
    </lineage>
</organism>
<dbReference type="EMBL" id="JBBPBK010000008">
    <property type="protein sequence ID" value="KAK9280560.1"/>
    <property type="molecule type" value="Genomic_DNA"/>
</dbReference>
<dbReference type="InterPro" id="IPR053781">
    <property type="entry name" value="F-box_AtFBL13-like"/>
</dbReference>
<dbReference type="InterPro" id="IPR006566">
    <property type="entry name" value="FBD"/>
</dbReference>
<dbReference type="InterPro" id="IPR032675">
    <property type="entry name" value="LRR_dom_sf"/>
</dbReference>
<dbReference type="InterPro" id="IPR036047">
    <property type="entry name" value="F-box-like_dom_sf"/>
</dbReference>
<accession>A0AAP0RMR6</accession>
<dbReference type="CDD" id="cd22160">
    <property type="entry name" value="F-box_AtFBL13-like"/>
    <property type="match status" value="1"/>
</dbReference>
<dbReference type="SMART" id="SM00579">
    <property type="entry name" value="FBD"/>
    <property type="match status" value="1"/>
</dbReference>
<evidence type="ECO:0000313" key="2">
    <source>
        <dbReference type="EMBL" id="KAK9280560.1"/>
    </source>
</evidence>
<dbReference type="PROSITE" id="PS50181">
    <property type="entry name" value="FBOX"/>
    <property type="match status" value="1"/>
</dbReference>
<name>A0AAP0RMR6_LIQFO</name>
<protein>
    <recommendedName>
        <fullName evidence="1">F-box domain-containing protein</fullName>
    </recommendedName>
</protein>
<evidence type="ECO:0000313" key="3">
    <source>
        <dbReference type="Proteomes" id="UP001415857"/>
    </source>
</evidence>
<proteinExistence type="predicted"/>
<dbReference type="Proteomes" id="UP001415857">
    <property type="component" value="Unassembled WGS sequence"/>
</dbReference>
<dbReference type="InterPro" id="IPR050232">
    <property type="entry name" value="FBL13/AtMIF1-like"/>
</dbReference>
<dbReference type="SUPFAM" id="SSF81383">
    <property type="entry name" value="F-box domain"/>
    <property type="match status" value="1"/>
</dbReference>